<evidence type="ECO:0000256" key="16">
    <source>
        <dbReference type="ARBA" id="ARBA00034130"/>
    </source>
</evidence>
<feature type="transmembrane region" description="Helical" evidence="18">
    <location>
        <begin position="83"/>
        <end position="105"/>
    </location>
</feature>
<feature type="transmembrane region" description="Helical" evidence="18">
    <location>
        <begin position="117"/>
        <end position="140"/>
    </location>
</feature>
<evidence type="ECO:0000256" key="18">
    <source>
        <dbReference type="SAM" id="Phobius"/>
    </source>
</evidence>
<keyword evidence="10" id="KW-1015">Disulfide bond</keyword>
<dbReference type="GO" id="GO:0016493">
    <property type="term" value="F:C-C chemokine receptor activity"/>
    <property type="evidence" value="ECO:0007669"/>
    <property type="project" value="TreeGrafter"/>
</dbReference>
<dbReference type="PROSITE" id="PS00237">
    <property type="entry name" value="G_PROTEIN_RECEP_F1_1"/>
    <property type="match status" value="1"/>
</dbReference>
<evidence type="ECO:0000256" key="2">
    <source>
        <dbReference type="ARBA" id="ARBA00020033"/>
    </source>
</evidence>
<dbReference type="PRINTS" id="PR00427">
    <property type="entry name" value="INTRLEUKIN8R"/>
</dbReference>
<evidence type="ECO:0000256" key="12">
    <source>
        <dbReference type="ARBA" id="ARBA00023180"/>
    </source>
</evidence>
<dbReference type="PRINTS" id="PR00237">
    <property type="entry name" value="GPCRRHODOPSN"/>
</dbReference>
<comment type="subcellular location">
    <subcellularLocation>
        <location evidence="1">Cell membrane</location>
        <topology evidence="1">Multi-pass membrane protein</topology>
    </subcellularLocation>
</comment>
<dbReference type="GO" id="GO:0019957">
    <property type="term" value="F:C-C chemokine binding"/>
    <property type="evidence" value="ECO:0007669"/>
    <property type="project" value="TreeGrafter"/>
</dbReference>
<dbReference type="EMBL" id="JAHKSW010000006">
    <property type="protein sequence ID" value="KAG7330853.1"/>
    <property type="molecule type" value="Genomic_DNA"/>
</dbReference>
<accession>A0A9D3P0U4</accession>
<protein>
    <recommendedName>
        <fullName evidence="2">C-X-C chemokine receptor type 2</fullName>
    </recommendedName>
    <alternativeName>
        <fullName evidence="15">High affinity interleukin-8 receptor B</fullName>
    </alternativeName>
</protein>
<evidence type="ECO:0000256" key="3">
    <source>
        <dbReference type="ARBA" id="ARBA00022475"/>
    </source>
</evidence>
<dbReference type="GO" id="GO:0006955">
    <property type="term" value="P:immune response"/>
    <property type="evidence" value="ECO:0007669"/>
    <property type="project" value="TreeGrafter"/>
</dbReference>
<feature type="transmembrane region" description="Helical" evidence="18">
    <location>
        <begin position="193"/>
        <end position="214"/>
    </location>
</feature>
<evidence type="ECO:0000256" key="13">
    <source>
        <dbReference type="ARBA" id="ARBA00023224"/>
    </source>
</evidence>
<keyword evidence="6 17" id="KW-0812">Transmembrane</keyword>
<evidence type="ECO:0000313" key="21">
    <source>
        <dbReference type="Proteomes" id="UP000824219"/>
    </source>
</evidence>
<dbReference type="AlphaFoldDB" id="A0A9D3P0U4"/>
<keyword evidence="21" id="KW-1185">Reference proteome</keyword>
<dbReference type="Gene3D" id="1.20.1070.10">
    <property type="entry name" value="Rhodopsin 7-helix transmembrane proteins"/>
    <property type="match status" value="1"/>
</dbReference>
<comment type="function">
    <text evidence="14">Receptor for interleukin-8 which is a powerful neutrophil chemotactic factor. Binding of IL-8 to the receptor causes activation of neutrophils. This response is mediated via a G-protein that activates a phosphatidylinositol-calcium second messenger system. Binds to IL-8 with high affinity. Also binds with high affinity to CXCL3, GRO/MGSA and NAP-2.</text>
</comment>
<proteinExistence type="inferred from homology"/>
<keyword evidence="8 17" id="KW-0297">G-protein coupled receptor</keyword>
<dbReference type="InterPro" id="IPR050119">
    <property type="entry name" value="CCR1-9-like"/>
</dbReference>
<evidence type="ECO:0000256" key="6">
    <source>
        <dbReference type="ARBA" id="ARBA00022692"/>
    </source>
</evidence>
<reference evidence="20 21" key="1">
    <citation type="submission" date="2021-06" db="EMBL/GenBank/DDBJ databases">
        <title>Chromosome-level genome assembly of the red-tail catfish (Hemibagrus wyckioides).</title>
        <authorList>
            <person name="Shao F."/>
        </authorList>
    </citation>
    <scope>NUCLEOTIDE SEQUENCE [LARGE SCALE GENOMIC DNA]</scope>
    <source>
        <strain evidence="20">EC202008001</strain>
        <tissue evidence="20">Blood</tissue>
    </source>
</reference>
<evidence type="ECO:0000256" key="1">
    <source>
        <dbReference type="ARBA" id="ARBA00004651"/>
    </source>
</evidence>
<name>A0A9D3P0U4_9TELE</name>
<evidence type="ECO:0000313" key="20">
    <source>
        <dbReference type="EMBL" id="KAG7330853.1"/>
    </source>
</evidence>
<evidence type="ECO:0000256" key="4">
    <source>
        <dbReference type="ARBA" id="ARBA00022500"/>
    </source>
</evidence>
<keyword evidence="4" id="KW-0145">Chemotaxis</keyword>
<evidence type="ECO:0000256" key="10">
    <source>
        <dbReference type="ARBA" id="ARBA00023157"/>
    </source>
</evidence>
<feature type="transmembrane region" description="Helical" evidence="18">
    <location>
        <begin position="329"/>
        <end position="349"/>
    </location>
</feature>
<dbReference type="InterPro" id="IPR017452">
    <property type="entry name" value="GPCR_Rhodpsn_7TM"/>
</dbReference>
<dbReference type="GO" id="GO:0016494">
    <property type="term" value="F:C-X-C chemokine receptor activity"/>
    <property type="evidence" value="ECO:0007669"/>
    <property type="project" value="InterPro"/>
</dbReference>
<keyword evidence="9 18" id="KW-0472">Membrane</keyword>
<dbReference type="InterPro" id="IPR000174">
    <property type="entry name" value="Chemokine_CXCR_1/2"/>
</dbReference>
<evidence type="ECO:0000256" key="5">
    <source>
        <dbReference type="ARBA" id="ARBA00022553"/>
    </source>
</evidence>
<dbReference type="InterPro" id="IPR000276">
    <property type="entry name" value="GPCR_Rhodpsn"/>
</dbReference>
<keyword evidence="5" id="KW-0597">Phosphoprotein</keyword>
<evidence type="ECO:0000256" key="7">
    <source>
        <dbReference type="ARBA" id="ARBA00022989"/>
    </source>
</evidence>
<dbReference type="PROSITE" id="PS50262">
    <property type="entry name" value="G_PROTEIN_RECEP_F1_2"/>
    <property type="match status" value="1"/>
</dbReference>
<dbReference type="GO" id="GO:0007204">
    <property type="term" value="P:positive regulation of cytosolic calcium ion concentration"/>
    <property type="evidence" value="ECO:0007669"/>
    <property type="project" value="TreeGrafter"/>
</dbReference>
<evidence type="ECO:0000256" key="8">
    <source>
        <dbReference type="ARBA" id="ARBA00023040"/>
    </source>
</evidence>
<dbReference type="SUPFAM" id="SSF81321">
    <property type="entry name" value="Family A G protein-coupled receptor-like"/>
    <property type="match status" value="1"/>
</dbReference>
<evidence type="ECO:0000259" key="19">
    <source>
        <dbReference type="PROSITE" id="PS50262"/>
    </source>
</evidence>
<evidence type="ECO:0000256" key="9">
    <source>
        <dbReference type="ARBA" id="ARBA00023136"/>
    </source>
</evidence>
<comment type="caution">
    <text evidence="20">The sequence shown here is derived from an EMBL/GenBank/DDBJ whole genome shotgun (WGS) entry which is preliminary data.</text>
</comment>
<dbReference type="Pfam" id="PF00001">
    <property type="entry name" value="7tm_1"/>
    <property type="match status" value="1"/>
</dbReference>
<evidence type="ECO:0000256" key="11">
    <source>
        <dbReference type="ARBA" id="ARBA00023170"/>
    </source>
</evidence>
<evidence type="ECO:0000256" key="15">
    <source>
        <dbReference type="ARBA" id="ARBA00033468"/>
    </source>
</evidence>
<organism evidence="20 21">
    <name type="scientific">Hemibagrus wyckioides</name>
    <dbReference type="NCBI Taxonomy" id="337641"/>
    <lineage>
        <taxon>Eukaryota</taxon>
        <taxon>Metazoa</taxon>
        <taxon>Chordata</taxon>
        <taxon>Craniata</taxon>
        <taxon>Vertebrata</taxon>
        <taxon>Euteleostomi</taxon>
        <taxon>Actinopterygii</taxon>
        <taxon>Neopterygii</taxon>
        <taxon>Teleostei</taxon>
        <taxon>Ostariophysi</taxon>
        <taxon>Siluriformes</taxon>
        <taxon>Bagridae</taxon>
        <taxon>Hemibagrus</taxon>
    </lineage>
</organism>
<feature type="transmembrane region" description="Helical" evidence="18">
    <location>
        <begin position="160"/>
        <end position="181"/>
    </location>
</feature>
<keyword evidence="13 17" id="KW-0807">Transducer</keyword>
<evidence type="ECO:0000256" key="14">
    <source>
        <dbReference type="ARBA" id="ARBA00025505"/>
    </source>
</evidence>
<dbReference type="OrthoDB" id="9946013at2759"/>
<comment type="similarity">
    <text evidence="17">Belongs to the G-protein coupled receptor 1 family.</text>
</comment>
<keyword evidence="12" id="KW-0325">Glycoprotein</keyword>
<dbReference type="Proteomes" id="UP000824219">
    <property type="component" value="Linkage Group LG06"/>
</dbReference>
<keyword evidence="11 17" id="KW-0675">Receptor</keyword>
<dbReference type="PANTHER" id="PTHR10489:SF689">
    <property type="entry name" value="C-X-C CHEMOKINE RECEPTOR TYPE 2"/>
    <property type="match status" value="1"/>
</dbReference>
<dbReference type="GO" id="GO:0030593">
    <property type="term" value="P:neutrophil chemotaxis"/>
    <property type="evidence" value="ECO:0007669"/>
    <property type="project" value="TreeGrafter"/>
</dbReference>
<sequence length="393" mass="44190">MSSNCTGFGLSSSYNDSLQDVLLSNMSSNCTGFGLSSPNNDSLQDVLLLNISNMVEDFDYNYIEGIISPCNDSLKDVNSIGIVIGYIVVFFLGLMGNTMVMFAVCTMNKHRTSTDVYLMHLAFADLLFALTLPFWAVYINKSSWVFGTLLCKLISGVQELAFYSCVFLLACISIDRYMAIVKATQFLSKQQHVVRLVCLAVWLGATVLSIPIVVQREAMDINYTTLCYENITAEKMDDWRVGLRVLRHVFGFFFPFTVMLVCYGCTVGTLFRSRNSQKTKAMKVIFCVVLAFIICWLPNNITEFVDTLMRGGLISDSCENRDHLYVGMYFTQALAFMHCAINPILYAFVGKKFRSHLLTLLSRKGLVSREVFFRYRAGSVYSTASTKHTSVTL</sequence>
<keyword evidence="7 18" id="KW-1133">Transmembrane helix</keyword>
<feature type="transmembrane region" description="Helical" evidence="18">
    <location>
        <begin position="249"/>
        <end position="271"/>
    </location>
</feature>
<comment type="subunit">
    <text evidence="16">Interacts with IL8. Interacts with GNAI2.</text>
</comment>
<evidence type="ECO:0000256" key="17">
    <source>
        <dbReference type="RuleBase" id="RU000688"/>
    </source>
</evidence>
<dbReference type="PANTHER" id="PTHR10489">
    <property type="entry name" value="CELL ADHESION MOLECULE"/>
    <property type="match status" value="1"/>
</dbReference>
<keyword evidence="3" id="KW-1003">Cell membrane</keyword>
<feature type="transmembrane region" description="Helical" evidence="18">
    <location>
        <begin position="283"/>
        <end position="301"/>
    </location>
</feature>
<feature type="domain" description="G-protein coupled receptors family 1 profile" evidence="19">
    <location>
        <begin position="96"/>
        <end position="346"/>
    </location>
</feature>
<gene>
    <name evidence="20" type="ORF">KOW79_004822</name>
</gene>
<dbReference type="GO" id="GO:0009897">
    <property type="term" value="C:external side of plasma membrane"/>
    <property type="evidence" value="ECO:0007669"/>
    <property type="project" value="TreeGrafter"/>
</dbReference>
<dbReference type="GO" id="GO:0019722">
    <property type="term" value="P:calcium-mediated signaling"/>
    <property type="evidence" value="ECO:0007669"/>
    <property type="project" value="TreeGrafter"/>
</dbReference>